<dbReference type="InterPro" id="IPR051128">
    <property type="entry name" value="EgtD_Methyltrsf_superfamily"/>
</dbReference>
<evidence type="ECO:0000256" key="1">
    <source>
        <dbReference type="ARBA" id="ARBA00022603"/>
    </source>
</evidence>
<dbReference type="InterPro" id="IPR019257">
    <property type="entry name" value="MeTrfase_dom"/>
</dbReference>
<evidence type="ECO:0000256" key="2">
    <source>
        <dbReference type="ARBA" id="ARBA00022679"/>
    </source>
</evidence>
<dbReference type="Gene3D" id="3.40.50.150">
    <property type="entry name" value="Vaccinia Virus protein VP39"/>
    <property type="match status" value="1"/>
</dbReference>
<proteinExistence type="predicted"/>
<dbReference type="GO" id="GO:0052706">
    <property type="term" value="F:L-histidine N(alpha)-methyltransferase activity"/>
    <property type="evidence" value="ECO:0007669"/>
    <property type="project" value="UniProtKB-EC"/>
</dbReference>
<dbReference type="EC" id="2.1.1.44" evidence="4"/>
<dbReference type="SUPFAM" id="SSF53335">
    <property type="entry name" value="S-adenosyl-L-methionine-dependent methyltransferases"/>
    <property type="match status" value="1"/>
</dbReference>
<dbReference type="PANTHER" id="PTHR43397">
    <property type="entry name" value="ERGOTHIONEINE BIOSYNTHESIS PROTEIN 1"/>
    <property type="match status" value="1"/>
</dbReference>
<name>A0ABY4HDI8_9BACI</name>
<organism evidence="4 5">
    <name type="scientific">Halobacillus amylolyticus</name>
    <dbReference type="NCBI Taxonomy" id="2932259"/>
    <lineage>
        <taxon>Bacteria</taxon>
        <taxon>Bacillati</taxon>
        <taxon>Bacillota</taxon>
        <taxon>Bacilli</taxon>
        <taxon>Bacillales</taxon>
        <taxon>Bacillaceae</taxon>
        <taxon>Halobacillus</taxon>
    </lineage>
</organism>
<dbReference type="InterPro" id="IPR017804">
    <property type="entry name" value="MeTrfase_EgtD-like"/>
</dbReference>
<protein>
    <submittedName>
        <fullName evidence="4">L-histidine N(Alpha)-methyltransferase</fullName>
        <ecNumber evidence="4">2.1.1.44</ecNumber>
    </submittedName>
</protein>
<evidence type="ECO:0000313" key="4">
    <source>
        <dbReference type="EMBL" id="UOR12876.1"/>
    </source>
</evidence>
<feature type="domain" description="Histidine-specific methyltransferase SAM-dependent" evidence="3">
    <location>
        <begin position="20"/>
        <end position="321"/>
    </location>
</feature>
<sequence length="324" mass="36609">MNSITYAKQIAHHNTEFETFKTEILKGLTRERKYISSKFLYDKKGSQLFEKITELPEYYQTRTEATILSGNIEWLKDSFQKTTALIELGSGSSTKTRILLENIPGIQAYVPIDISPEMLSNTVDQLKKSFPNIQVTGVSADYTEAFSLPDLDADAEQKVVFFPGSTIGNFEPEEAIRFLQSIRALLGTGDRMILGVDRKKDIDTLEAAYNDQAGITAAFNKNVLTRIKRELETDLDIQAFSHYSFYNSTAGRIEMHLRSKKDQTISIEGESITFKKGETIHTENSYKYSEAEIETLSRKSSFTLMTTLSDADRQFSVCILEASD</sequence>
<accession>A0ABY4HDI8</accession>
<dbReference type="NCBIfam" id="TIGR03438">
    <property type="entry name" value="egtD_ergothio"/>
    <property type="match status" value="1"/>
</dbReference>
<keyword evidence="5" id="KW-1185">Reference proteome</keyword>
<evidence type="ECO:0000259" key="3">
    <source>
        <dbReference type="Pfam" id="PF10017"/>
    </source>
</evidence>
<dbReference type="GO" id="GO:0032259">
    <property type="term" value="P:methylation"/>
    <property type="evidence" value="ECO:0007669"/>
    <property type="project" value="UniProtKB-KW"/>
</dbReference>
<dbReference type="EMBL" id="CP095075">
    <property type="protein sequence ID" value="UOR12876.1"/>
    <property type="molecule type" value="Genomic_DNA"/>
</dbReference>
<dbReference type="InterPro" id="IPR035094">
    <property type="entry name" value="EgtD"/>
</dbReference>
<dbReference type="PIRSF" id="PIRSF018005">
    <property type="entry name" value="UCP018005"/>
    <property type="match status" value="1"/>
</dbReference>
<dbReference type="PANTHER" id="PTHR43397:SF1">
    <property type="entry name" value="ERGOTHIONEINE BIOSYNTHESIS PROTEIN 1"/>
    <property type="match status" value="1"/>
</dbReference>
<evidence type="ECO:0000313" key="5">
    <source>
        <dbReference type="Proteomes" id="UP000830326"/>
    </source>
</evidence>
<dbReference type="RefSeq" id="WP_245034004.1">
    <property type="nucleotide sequence ID" value="NZ_CP095075.1"/>
</dbReference>
<reference evidence="4" key="1">
    <citation type="submission" date="2022-04" db="EMBL/GenBank/DDBJ databases">
        <title>Halobacillus sp. isolated from saltern.</title>
        <authorList>
            <person name="Won M."/>
            <person name="Lee C.-M."/>
            <person name="Woen H.-Y."/>
            <person name="Kwon S.-W."/>
        </authorList>
    </citation>
    <scope>NUCLEOTIDE SEQUENCE</scope>
    <source>
        <strain evidence="4">SSHM10-5</strain>
    </source>
</reference>
<dbReference type="Pfam" id="PF10017">
    <property type="entry name" value="Methyltransf_33"/>
    <property type="match status" value="1"/>
</dbReference>
<dbReference type="InterPro" id="IPR029063">
    <property type="entry name" value="SAM-dependent_MTases_sf"/>
</dbReference>
<gene>
    <name evidence="4" type="primary">egtD</name>
    <name evidence="4" type="ORF">MUO15_05030</name>
</gene>
<keyword evidence="2 4" id="KW-0808">Transferase</keyword>
<keyword evidence="1 4" id="KW-0489">Methyltransferase</keyword>
<dbReference type="Proteomes" id="UP000830326">
    <property type="component" value="Chromosome"/>
</dbReference>